<reference evidence="1 2" key="1">
    <citation type="submission" date="2024-04" db="EMBL/GenBank/DDBJ databases">
        <authorList>
            <person name="Fracassetti M."/>
        </authorList>
    </citation>
    <scope>NUCLEOTIDE SEQUENCE [LARGE SCALE GENOMIC DNA]</scope>
</reference>
<dbReference type="Proteomes" id="UP001497516">
    <property type="component" value="Chromosome 10"/>
</dbReference>
<gene>
    <name evidence="1" type="ORF">LTRI10_LOCUS7198</name>
</gene>
<proteinExistence type="predicted"/>
<name>A0AAV2CUC4_9ROSI</name>
<protein>
    <submittedName>
        <fullName evidence="1">Uncharacterized protein</fullName>
    </submittedName>
</protein>
<dbReference type="AlphaFoldDB" id="A0AAV2CUC4"/>
<sequence>MEKTSGSLNPTSSSSPIAVALPLGATFIFKFNHRWLPPLLAAAKQSDPTAAFEIRGHHVILPVQSSPAASTASIVRLPLQELVIVTPPKLCIWNQPSHC</sequence>
<dbReference type="EMBL" id="OZ034814">
    <property type="protein sequence ID" value="CAL1359726.1"/>
    <property type="molecule type" value="Genomic_DNA"/>
</dbReference>
<keyword evidence="2" id="KW-1185">Reference proteome</keyword>
<organism evidence="1 2">
    <name type="scientific">Linum trigynum</name>
    <dbReference type="NCBI Taxonomy" id="586398"/>
    <lineage>
        <taxon>Eukaryota</taxon>
        <taxon>Viridiplantae</taxon>
        <taxon>Streptophyta</taxon>
        <taxon>Embryophyta</taxon>
        <taxon>Tracheophyta</taxon>
        <taxon>Spermatophyta</taxon>
        <taxon>Magnoliopsida</taxon>
        <taxon>eudicotyledons</taxon>
        <taxon>Gunneridae</taxon>
        <taxon>Pentapetalae</taxon>
        <taxon>rosids</taxon>
        <taxon>fabids</taxon>
        <taxon>Malpighiales</taxon>
        <taxon>Linaceae</taxon>
        <taxon>Linum</taxon>
    </lineage>
</organism>
<evidence type="ECO:0000313" key="1">
    <source>
        <dbReference type="EMBL" id="CAL1359726.1"/>
    </source>
</evidence>
<accession>A0AAV2CUC4</accession>
<evidence type="ECO:0000313" key="2">
    <source>
        <dbReference type="Proteomes" id="UP001497516"/>
    </source>
</evidence>